<gene>
    <name evidence="2" type="ORF">NCTC7303_01767</name>
</gene>
<dbReference type="AlphaFoldDB" id="A0A379SJ53"/>
<dbReference type="PANTHER" id="PTHR46889:SF4">
    <property type="entry name" value="TRANSPOSASE INSO FOR INSERTION SEQUENCE ELEMENT IS911B-RELATED"/>
    <property type="match status" value="1"/>
</dbReference>
<dbReference type="PANTHER" id="PTHR46889">
    <property type="entry name" value="TRANSPOSASE INSF FOR INSERTION SEQUENCE IS3B-RELATED"/>
    <property type="match status" value="1"/>
</dbReference>
<sequence>MKELGLVSCQQPAHRYKRGGHEHIAIPNHPERQFAVTETNQVWCGNVTYIWTGKRWAYLAVVLDLFARKPVGRAMLFSLDSRLTIKALEMAWETRGKPAGVMFHSVQGSHYTSRQFRQLLWRYRIRQSMSRRGNCRDNSPMERFFRSLKNAWVPVTGYISFSDAAHAITDYIVGYYSVLRPHEYNGGLPPNESENRY</sequence>
<evidence type="ECO:0000259" key="1">
    <source>
        <dbReference type="PROSITE" id="PS50994"/>
    </source>
</evidence>
<protein>
    <submittedName>
        <fullName evidence="2">Transposase IS3</fullName>
    </submittedName>
</protein>
<dbReference type="InterPro" id="IPR048020">
    <property type="entry name" value="Transpos_IS3"/>
</dbReference>
<dbReference type="Gene3D" id="3.30.420.10">
    <property type="entry name" value="Ribonuclease H-like superfamily/Ribonuclease H"/>
    <property type="match status" value="1"/>
</dbReference>
<dbReference type="Pfam" id="PF00665">
    <property type="entry name" value="rve"/>
    <property type="match status" value="1"/>
</dbReference>
<reference evidence="2 3" key="1">
    <citation type="submission" date="2018-06" db="EMBL/GenBank/DDBJ databases">
        <authorList>
            <consortium name="Pathogen Informatics"/>
            <person name="Doyle S."/>
        </authorList>
    </citation>
    <scope>NUCLEOTIDE SEQUENCE [LARGE SCALE GENOMIC DNA]</scope>
    <source>
        <strain evidence="2 3">NCTC7303</strain>
    </source>
</reference>
<proteinExistence type="predicted"/>
<dbReference type="Proteomes" id="UP000255443">
    <property type="component" value="Unassembled WGS sequence"/>
</dbReference>
<dbReference type="SUPFAM" id="SSF53098">
    <property type="entry name" value="Ribonuclease H-like"/>
    <property type="match status" value="1"/>
</dbReference>
<dbReference type="InterPro" id="IPR036397">
    <property type="entry name" value="RNaseH_sf"/>
</dbReference>
<dbReference type="GO" id="GO:0003676">
    <property type="term" value="F:nucleic acid binding"/>
    <property type="evidence" value="ECO:0007669"/>
    <property type="project" value="InterPro"/>
</dbReference>
<dbReference type="NCBIfam" id="NF033516">
    <property type="entry name" value="transpos_IS3"/>
    <property type="match status" value="1"/>
</dbReference>
<dbReference type="GO" id="GO:0015074">
    <property type="term" value="P:DNA integration"/>
    <property type="evidence" value="ECO:0007669"/>
    <property type="project" value="InterPro"/>
</dbReference>
<dbReference type="EMBL" id="UGXC01000002">
    <property type="protein sequence ID" value="SUG29593.1"/>
    <property type="molecule type" value="Genomic_DNA"/>
</dbReference>
<dbReference type="InterPro" id="IPR050900">
    <property type="entry name" value="Transposase_IS3/IS150/IS904"/>
</dbReference>
<organism evidence="2 3">
    <name type="scientific">Salmonella enterica subsp. arizonae</name>
    <dbReference type="NCBI Taxonomy" id="59203"/>
    <lineage>
        <taxon>Bacteria</taxon>
        <taxon>Pseudomonadati</taxon>
        <taxon>Pseudomonadota</taxon>
        <taxon>Gammaproteobacteria</taxon>
        <taxon>Enterobacterales</taxon>
        <taxon>Enterobacteriaceae</taxon>
        <taxon>Salmonella</taxon>
    </lineage>
</organism>
<dbReference type="PROSITE" id="PS50994">
    <property type="entry name" value="INTEGRASE"/>
    <property type="match status" value="1"/>
</dbReference>
<feature type="domain" description="Integrase catalytic" evidence="1">
    <location>
        <begin position="26"/>
        <end position="197"/>
    </location>
</feature>
<dbReference type="InterPro" id="IPR001584">
    <property type="entry name" value="Integrase_cat-core"/>
</dbReference>
<dbReference type="OMA" id="HGSQFKS"/>
<accession>A0A379SJ53</accession>
<dbReference type="InterPro" id="IPR012337">
    <property type="entry name" value="RNaseH-like_sf"/>
</dbReference>
<name>A0A379SJ53_SALER</name>
<evidence type="ECO:0000313" key="2">
    <source>
        <dbReference type="EMBL" id="SUG29593.1"/>
    </source>
</evidence>
<evidence type="ECO:0000313" key="3">
    <source>
        <dbReference type="Proteomes" id="UP000255443"/>
    </source>
</evidence>